<organism evidence="1 2">
    <name type="scientific">Candidatus Nitrospira kreftii</name>
    <dbReference type="NCBI Taxonomy" id="2652173"/>
    <lineage>
        <taxon>Bacteria</taxon>
        <taxon>Pseudomonadati</taxon>
        <taxon>Nitrospirota</taxon>
        <taxon>Nitrospiria</taxon>
        <taxon>Nitrospirales</taxon>
        <taxon>Nitrospiraceae</taxon>
        <taxon>Nitrospira</taxon>
    </lineage>
</organism>
<dbReference type="AlphaFoldDB" id="A0A7S8IXN6"/>
<evidence type="ECO:0000313" key="1">
    <source>
        <dbReference type="EMBL" id="QPD03182.1"/>
    </source>
</evidence>
<name>A0A7S8IXN6_9BACT</name>
<protein>
    <submittedName>
        <fullName evidence="1">Uncharacterized protein</fullName>
    </submittedName>
</protein>
<proteinExistence type="predicted"/>
<accession>A0A7S8IXN6</accession>
<sequence length="200" mass="22576">MTRISCPNDCTYLDSGSDYQQKRLGTQFMPLRRTFYQELDRLGGHKAVALFNLIEVITFGYFEGRRDGQDAEIVAALQALRRTLSPLHVPAAPMPVFAEHLKKEYEVFRKQNPDQIAESAEALEVLDRAARFVSECSENDFQSSRFLGGLIGYVKMMHPEIAAHLKKTHEPGHILLPGQSFLPPPATDVHTHGPDCKHHH</sequence>
<reference evidence="1 2" key="1">
    <citation type="journal article" date="2020" name="ISME J.">
        <title>Enrichment and physiological characterization of a novel comammox Nitrospira indicates ammonium inhibition of complete nitrification.</title>
        <authorList>
            <person name="Sakoula D."/>
            <person name="Koch H."/>
            <person name="Frank J."/>
            <person name="Jetten M.S.M."/>
            <person name="van Kessel M.A.H.J."/>
            <person name="Lucker S."/>
        </authorList>
    </citation>
    <scope>NUCLEOTIDE SEQUENCE [LARGE SCALE GENOMIC DNA]</scope>
    <source>
        <strain evidence="1">Comreactor17</strain>
    </source>
</reference>
<dbReference type="EMBL" id="CP047423">
    <property type="protein sequence ID" value="QPD03182.1"/>
    <property type="molecule type" value="Genomic_DNA"/>
</dbReference>
<evidence type="ECO:0000313" key="2">
    <source>
        <dbReference type="Proteomes" id="UP000593737"/>
    </source>
</evidence>
<gene>
    <name evidence="1" type="ORF">Nkreftii_000956</name>
</gene>
<dbReference type="Proteomes" id="UP000593737">
    <property type="component" value="Chromosome"/>
</dbReference>
<dbReference type="KEGG" id="nkf:Nkreftii_000956"/>